<organism evidence="3 4">
    <name type="scientific">Mollisia scopiformis</name>
    <name type="common">Conifer needle endophyte fungus</name>
    <name type="synonym">Phialocephala scopiformis</name>
    <dbReference type="NCBI Taxonomy" id="149040"/>
    <lineage>
        <taxon>Eukaryota</taxon>
        <taxon>Fungi</taxon>
        <taxon>Dikarya</taxon>
        <taxon>Ascomycota</taxon>
        <taxon>Pezizomycotina</taxon>
        <taxon>Leotiomycetes</taxon>
        <taxon>Helotiales</taxon>
        <taxon>Mollisiaceae</taxon>
        <taxon>Mollisia</taxon>
    </lineage>
</organism>
<dbReference type="InterPro" id="IPR052766">
    <property type="entry name" value="S41A_metabolite_peptidase"/>
</dbReference>
<evidence type="ECO:0000259" key="2">
    <source>
        <dbReference type="Pfam" id="PF23658"/>
    </source>
</evidence>
<dbReference type="STRING" id="149040.A0A132BAA0"/>
<dbReference type="InterPro" id="IPR029045">
    <property type="entry name" value="ClpP/crotonase-like_dom_sf"/>
</dbReference>
<dbReference type="KEGG" id="psco:LY89DRAFT_657656"/>
<dbReference type="GeneID" id="28822163"/>
<dbReference type="Proteomes" id="UP000070700">
    <property type="component" value="Unassembled WGS sequence"/>
</dbReference>
<dbReference type="PANTHER" id="PTHR37049">
    <property type="entry name" value="PEPTIDASE S41 FAMILY PROTEIN"/>
    <property type="match status" value="1"/>
</dbReference>
<name>A0A132BAA0_MOLSC</name>
<dbReference type="InParanoid" id="A0A132BAA0"/>
<evidence type="ECO:0000313" key="3">
    <source>
        <dbReference type="EMBL" id="KUJ09328.1"/>
    </source>
</evidence>
<dbReference type="PANTHER" id="PTHR37049:SF4">
    <property type="entry name" value="RHODANESE DOMAIN-CONTAINING PROTEIN"/>
    <property type="match status" value="1"/>
</dbReference>
<dbReference type="AlphaFoldDB" id="A0A132BAA0"/>
<dbReference type="EMBL" id="KQ947432">
    <property type="protein sequence ID" value="KUJ09328.1"/>
    <property type="molecule type" value="Genomic_DNA"/>
</dbReference>
<reference evidence="3 4" key="1">
    <citation type="submission" date="2015-10" db="EMBL/GenBank/DDBJ databases">
        <title>Full genome of DAOMC 229536 Phialocephala scopiformis, a fungal endophyte of spruce producing the potent anti-insectan compound rugulosin.</title>
        <authorList>
            <consortium name="DOE Joint Genome Institute"/>
            <person name="Walker A.K."/>
            <person name="Frasz S.L."/>
            <person name="Seifert K.A."/>
            <person name="Miller J.D."/>
            <person name="Mondo S.J."/>
            <person name="Labutti K."/>
            <person name="Lipzen A."/>
            <person name="Dockter R."/>
            <person name="Kennedy M."/>
            <person name="Grigoriev I.V."/>
            <person name="Spatafora J.W."/>
        </authorList>
    </citation>
    <scope>NUCLEOTIDE SEQUENCE [LARGE SCALE GENOMIC DNA]</scope>
    <source>
        <strain evidence="3 4">CBS 120377</strain>
    </source>
</reference>
<accession>A0A132BAA0</accession>
<dbReference type="InterPro" id="IPR056186">
    <property type="entry name" value="PDZ_CPAF-rel"/>
</dbReference>
<dbReference type="SUPFAM" id="SSF52096">
    <property type="entry name" value="ClpP/crotonase"/>
    <property type="match status" value="1"/>
</dbReference>
<dbReference type="RefSeq" id="XP_018063683.1">
    <property type="nucleotide sequence ID" value="XM_018212437.1"/>
</dbReference>
<dbReference type="Pfam" id="PF23658">
    <property type="entry name" value="PDZ_CPAF_rel"/>
    <property type="match status" value="1"/>
</dbReference>
<evidence type="ECO:0000256" key="1">
    <source>
        <dbReference type="SAM" id="MobiDB-lite"/>
    </source>
</evidence>
<dbReference type="Gene3D" id="3.90.226.10">
    <property type="entry name" value="2-enoyl-CoA Hydratase, Chain A, domain 1"/>
    <property type="match status" value="1"/>
</dbReference>
<gene>
    <name evidence="3" type="ORF">LY89DRAFT_657656</name>
</gene>
<protein>
    <recommendedName>
        <fullName evidence="2">CPAF-like PDZ domain-containing protein</fullName>
    </recommendedName>
</protein>
<feature type="domain" description="CPAF-like PDZ" evidence="2">
    <location>
        <begin position="119"/>
        <end position="233"/>
    </location>
</feature>
<feature type="region of interest" description="Disordered" evidence="1">
    <location>
        <begin position="261"/>
        <end position="282"/>
    </location>
</feature>
<keyword evidence="4" id="KW-1185">Reference proteome</keyword>
<sequence length="726" mass="77900">MVIDIATDADSNFYFPPSLANDCLLSSGINVDLAVDFIVEYKKYILFLTTLAYLKDPPSDYAYPSTDILGELDSLASKIAAGRIKSQYLVDQALNQIVASAHEGHLYASFCSLQAISYLRPFQLVSVSQDGIQLPELYVLSDFFSSNTTAISSVVAINGQNATEVVEEEALFQAMDPDAAYNFMMASVGRVPNAGNDIGGFQGIQYNFYPDDYTNVTFSNGTMVPFENIASIAPGNWNTEISDGDQFTAAFCVIPALPPSTTTTPSSNATATSSASSSATATATPTTFPDLFPYTPVVRDPNNQVAGYFMNGSDYADTAVLWIATFEQQSAEYADPDTIATSFQNTTRDFFAALRASPNRTKLIIDLSGNPGGNTLLPDDTFRRLFPSIEPYGVSRFRVPVAGDIWGQTLEALPEDIVNITPEEVADGNYTEAQVVYFTSSWNYRQALTTDLNNFTGWSGASGLFPPNVEKGDNFTANHRLPLNETLYDFAIDMINVYGYPGQYSQEFPQPFPAENIVILTDGYCASACSIFTEFMTRQAGVKTIAVGGRPQNAPMQAIGGTKGALAQPFASIQQMSQAFWNASDYIPTDLLETANETFPGLNPLPLGANDATALKGYSINAADNIPVGDDLQIPLQFVFEPANCRIFYTPETVLSESALWEMAADIAWKGGKCAWGGMNTDVSNNGTGVGNSTSPGEVSNGAGAKSVMGSAAVVGLAGAVAMMLL</sequence>
<dbReference type="OrthoDB" id="27214at2759"/>
<evidence type="ECO:0000313" key="4">
    <source>
        <dbReference type="Proteomes" id="UP000070700"/>
    </source>
</evidence>
<proteinExistence type="predicted"/>